<dbReference type="Gene3D" id="2.60.300.12">
    <property type="entry name" value="HesB-like domain"/>
    <property type="match status" value="1"/>
</dbReference>
<organism evidence="3 4">
    <name type="scientific">Methylocapsa polymorpha</name>
    <dbReference type="NCBI Taxonomy" id="3080828"/>
    <lineage>
        <taxon>Bacteria</taxon>
        <taxon>Pseudomonadati</taxon>
        <taxon>Pseudomonadota</taxon>
        <taxon>Alphaproteobacteria</taxon>
        <taxon>Hyphomicrobiales</taxon>
        <taxon>Beijerinckiaceae</taxon>
        <taxon>Methylocapsa</taxon>
    </lineage>
</organism>
<dbReference type="NCBIfam" id="TIGR00049">
    <property type="entry name" value="iron-sulfur cluster assembly accessory protein"/>
    <property type="match status" value="1"/>
</dbReference>
<dbReference type="InterPro" id="IPR016092">
    <property type="entry name" value="ATAP"/>
</dbReference>
<dbReference type="EMBL" id="CP136862">
    <property type="protein sequence ID" value="WOJ91251.1"/>
    <property type="molecule type" value="Genomic_DNA"/>
</dbReference>
<reference evidence="3 4" key="1">
    <citation type="submission" date="2023-10" db="EMBL/GenBank/DDBJ databases">
        <title>Novel methanotroph of the genus Methylocapsa from a subarctic wetland.</title>
        <authorList>
            <person name="Belova S.E."/>
            <person name="Oshkin I.Y."/>
            <person name="Miroshnikov K."/>
            <person name="Dedysh S.N."/>
        </authorList>
    </citation>
    <scope>NUCLEOTIDE SEQUENCE [LARGE SCALE GENOMIC DNA]</scope>
    <source>
        <strain evidence="3 4">RX1</strain>
    </source>
</reference>
<dbReference type="SUPFAM" id="SSF89360">
    <property type="entry name" value="HesB-like domain"/>
    <property type="match status" value="1"/>
</dbReference>
<comment type="similarity">
    <text evidence="1">Belongs to the HesB/IscA family.</text>
</comment>
<keyword evidence="4" id="KW-1185">Reference proteome</keyword>
<evidence type="ECO:0000313" key="4">
    <source>
        <dbReference type="Proteomes" id="UP001626536"/>
    </source>
</evidence>
<dbReference type="InterPro" id="IPR035903">
    <property type="entry name" value="HesB-like_dom_sf"/>
</dbReference>
<evidence type="ECO:0000313" key="3">
    <source>
        <dbReference type="EMBL" id="WOJ91251.1"/>
    </source>
</evidence>
<accession>A0ABZ0HWT8</accession>
<gene>
    <name evidence="3" type="ORF">RZS28_08305</name>
</gene>
<evidence type="ECO:0000256" key="1">
    <source>
        <dbReference type="ARBA" id="ARBA00006718"/>
    </source>
</evidence>
<dbReference type="InterPro" id="IPR050322">
    <property type="entry name" value="Fe-S_cluster_asmbl/transfer"/>
</dbReference>
<protein>
    <submittedName>
        <fullName evidence="3">Iron-sulfur cluster assembly accessory protein</fullName>
    </submittedName>
</protein>
<dbReference type="InterPro" id="IPR000361">
    <property type="entry name" value="ATAP_core_dom"/>
</dbReference>
<feature type="domain" description="Core" evidence="2">
    <location>
        <begin position="9"/>
        <end position="110"/>
    </location>
</feature>
<proteinExistence type="inferred from homology"/>
<dbReference type="Proteomes" id="UP001626536">
    <property type="component" value="Chromosome"/>
</dbReference>
<evidence type="ECO:0000259" key="2">
    <source>
        <dbReference type="Pfam" id="PF01521"/>
    </source>
</evidence>
<name>A0ABZ0HWT8_9HYPH</name>
<dbReference type="PANTHER" id="PTHR10072">
    <property type="entry name" value="IRON-SULFUR CLUSTER ASSEMBLY PROTEIN"/>
    <property type="match status" value="1"/>
</dbReference>
<sequence length="125" mass="12953">MGSGQFAILSLTEAAAARAKSLVEAAGRPVAGIRVGVKTGGCAGMAYTMELADEIQPVDEVVEDHGVKIVVAPKDLMFLLGAEIDFEASKFQASFTFHNPNQTSACGCGESVAITPANQPLEKAL</sequence>
<dbReference type="PANTHER" id="PTHR10072:SF41">
    <property type="entry name" value="IRON-SULFUR CLUSTER ASSEMBLY 1 HOMOLOG, MITOCHONDRIAL"/>
    <property type="match status" value="1"/>
</dbReference>
<dbReference type="RefSeq" id="WP_407340845.1">
    <property type="nucleotide sequence ID" value="NZ_CP136862.1"/>
</dbReference>
<dbReference type="Pfam" id="PF01521">
    <property type="entry name" value="Fe-S_biosyn"/>
    <property type="match status" value="1"/>
</dbReference>